<dbReference type="InterPro" id="IPR036188">
    <property type="entry name" value="FAD/NAD-bd_sf"/>
</dbReference>
<feature type="domain" description="FAD-binding" evidence="1">
    <location>
        <begin position="5"/>
        <end position="317"/>
    </location>
</feature>
<dbReference type="GO" id="GO:0071949">
    <property type="term" value="F:FAD binding"/>
    <property type="evidence" value="ECO:0007669"/>
    <property type="project" value="InterPro"/>
</dbReference>
<keyword evidence="3" id="KW-1185">Reference proteome</keyword>
<dbReference type="AlphaFoldDB" id="A0A8J3MVS5"/>
<reference evidence="2" key="1">
    <citation type="submission" date="2020-10" db="EMBL/GenBank/DDBJ databases">
        <title>Taxonomic study of unclassified bacteria belonging to the class Ktedonobacteria.</title>
        <authorList>
            <person name="Yabe S."/>
            <person name="Wang C.M."/>
            <person name="Zheng Y."/>
            <person name="Sakai Y."/>
            <person name="Cavaletti L."/>
            <person name="Monciardini P."/>
            <person name="Donadio S."/>
        </authorList>
    </citation>
    <scope>NUCLEOTIDE SEQUENCE</scope>
    <source>
        <strain evidence="2">SOSP1-1</strain>
    </source>
</reference>
<dbReference type="EMBL" id="BNJF01000003">
    <property type="protein sequence ID" value="GHO48236.1"/>
    <property type="molecule type" value="Genomic_DNA"/>
</dbReference>
<organism evidence="2 3">
    <name type="scientific">Ktedonospora formicarum</name>
    <dbReference type="NCBI Taxonomy" id="2778364"/>
    <lineage>
        <taxon>Bacteria</taxon>
        <taxon>Bacillati</taxon>
        <taxon>Chloroflexota</taxon>
        <taxon>Ktedonobacteria</taxon>
        <taxon>Ktedonobacterales</taxon>
        <taxon>Ktedonobacteraceae</taxon>
        <taxon>Ktedonospora</taxon>
    </lineage>
</organism>
<gene>
    <name evidence="2" type="ORF">KSX_63990</name>
</gene>
<dbReference type="RefSeq" id="WP_220197435.1">
    <property type="nucleotide sequence ID" value="NZ_BNJF01000003.1"/>
</dbReference>
<evidence type="ECO:0000313" key="2">
    <source>
        <dbReference type="EMBL" id="GHO48236.1"/>
    </source>
</evidence>
<dbReference type="SUPFAM" id="SSF51905">
    <property type="entry name" value="FAD/NAD(P)-binding domain"/>
    <property type="match status" value="1"/>
</dbReference>
<sequence length="408" mass="45413">MKNKHVLISGASLAGPALAYWLSRYGFQVTVVEKAPALRESGYKVDIRGVAVDVVERMGMLADVRQASTAMRGGTFVNSDNKPLATMSADFFNGRTERDDEIMRADLSRILYERTQDQVEYIFADSITSMLEDEGGVQVTFGSGIQRTFDLVVGADGLHSNVRKLAFGDEAQFIHQLGAYVSIFTTPNFLNLDHWELYYYAPGKFVSQYSSHDSSKAMNFFFFHSPALTYDYHDSEQQKQILAKAYVGAGWEIPRLLDYARVAPDFYFDSISLIKMEHWSRGRTVLLGDAAYCASPASGQGTGLALVGAYVLAGELVTASGDYQTAFARYEQAMRGYVAVNQKLAGAVKDFVPQTQSEIWLRTQVLRALQYLPWKSIIGGKMMRDTQEAANAITLKSYEHAEEVVSRV</sequence>
<dbReference type="PANTHER" id="PTHR46865:SF2">
    <property type="entry name" value="MONOOXYGENASE"/>
    <property type="match status" value="1"/>
</dbReference>
<protein>
    <submittedName>
        <fullName evidence="2">FAD-dependent oxidoreductase</fullName>
    </submittedName>
</protein>
<dbReference type="Proteomes" id="UP000612362">
    <property type="component" value="Unassembled WGS sequence"/>
</dbReference>
<dbReference type="PANTHER" id="PTHR46865">
    <property type="entry name" value="OXIDOREDUCTASE-RELATED"/>
    <property type="match status" value="1"/>
</dbReference>
<evidence type="ECO:0000259" key="1">
    <source>
        <dbReference type="Pfam" id="PF01494"/>
    </source>
</evidence>
<dbReference type="PRINTS" id="PR00420">
    <property type="entry name" value="RNGMNOXGNASE"/>
</dbReference>
<dbReference type="Gene3D" id="3.30.9.10">
    <property type="entry name" value="D-Amino Acid Oxidase, subunit A, domain 2"/>
    <property type="match status" value="1"/>
</dbReference>
<dbReference type="Gene3D" id="3.50.50.60">
    <property type="entry name" value="FAD/NAD(P)-binding domain"/>
    <property type="match status" value="1"/>
</dbReference>
<dbReference type="InterPro" id="IPR051704">
    <property type="entry name" value="FAD_aromatic-hydroxylase"/>
</dbReference>
<proteinExistence type="predicted"/>
<dbReference type="InterPro" id="IPR002938">
    <property type="entry name" value="FAD-bd"/>
</dbReference>
<name>A0A8J3MVS5_9CHLR</name>
<evidence type="ECO:0000313" key="3">
    <source>
        <dbReference type="Proteomes" id="UP000612362"/>
    </source>
</evidence>
<dbReference type="Pfam" id="PF01494">
    <property type="entry name" value="FAD_binding_3"/>
    <property type="match status" value="1"/>
</dbReference>
<accession>A0A8J3MVS5</accession>
<comment type="caution">
    <text evidence="2">The sequence shown here is derived from an EMBL/GenBank/DDBJ whole genome shotgun (WGS) entry which is preliminary data.</text>
</comment>